<dbReference type="Proteomes" id="UP001177003">
    <property type="component" value="Chromosome 5"/>
</dbReference>
<dbReference type="InterPro" id="IPR005135">
    <property type="entry name" value="Endo/exonuclease/phosphatase"/>
</dbReference>
<dbReference type="EMBL" id="OX465081">
    <property type="protein sequence ID" value="CAI9288608.1"/>
    <property type="molecule type" value="Genomic_DNA"/>
</dbReference>
<keyword evidence="4" id="KW-1185">Reference proteome</keyword>
<dbReference type="AlphaFoldDB" id="A0AA35Z9V0"/>
<evidence type="ECO:0000259" key="2">
    <source>
        <dbReference type="Pfam" id="PF03372"/>
    </source>
</evidence>
<dbReference type="SUPFAM" id="SSF56219">
    <property type="entry name" value="DNase I-like"/>
    <property type="match status" value="1"/>
</dbReference>
<dbReference type="Gene3D" id="3.60.10.10">
    <property type="entry name" value="Endonuclease/exonuclease/phosphatase"/>
    <property type="match status" value="1"/>
</dbReference>
<dbReference type="GO" id="GO:0006506">
    <property type="term" value="P:GPI anchor biosynthetic process"/>
    <property type="evidence" value="ECO:0007669"/>
    <property type="project" value="TreeGrafter"/>
</dbReference>
<gene>
    <name evidence="3" type="ORF">LSALG_LOCUS27892</name>
</gene>
<dbReference type="GO" id="GO:0016020">
    <property type="term" value="C:membrane"/>
    <property type="evidence" value="ECO:0007669"/>
    <property type="project" value="GOC"/>
</dbReference>
<dbReference type="Pfam" id="PF03372">
    <property type="entry name" value="Exo_endo_phos"/>
    <property type="match status" value="1"/>
</dbReference>
<dbReference type="PANTHER" id="PTHR14859:SF0">
    <property type="entry name" value="ENDONUCLEASE_EXONUCLEASE_PHOSPHATASE FAMILY PROTEIN, EXPRESSED"/>
    <property type="match status" value="1"/>
</dbReference>
<sequence>MLSIFNKNLRRLCSKFRWPVRRRSKPKVIIKRFGKSNSRTQDISNTNGSATIHPNNHLGKSETPIRIATFNAALFSMAPAVPELTEKASSFDYGEDEQDYSSKLHEQFRNCIKTAEIRKIKAKSFNQFTRQRDLTEAKWAVKLRHRRNGRRPEFKNWSTKTVLEVLKELDADILALQDVKAEEEKDMKPLSDLAAALGMNYVFAESWAPEYGNAVLSKWPIKRSKVQKIFDDSDFRNVLKATIDVPQTGEVDFHCTLLDHLDEKWRMKQINAIIESNERPHILAGGINSLDETDYSPERWTDIVKYYEEMGKPTPKVEVMKYLKNKEYTDAKDFAGEYESVVIIAKGQNVQGTCKYGTRVDYILVSPDSPYKFVPGSYMVLSSKGTSDHHIVKVDVTKVEVPPPQQYVRSRHHRPSKQKVVRITNSNSSKGVWKMQTLDRS</sequence>
<name>A0AA35Z9V0_LACSI</name>
<evidence type="ECO:0000256" key="1">
    <source>
        <dbReference type="SAM" id="MobiDB-lite"/>
    </source>
</evidence>
<evidence type="ECO:0000313" key="3">
    <source>
        <dbReference type="EMBL" id="CAI9288608.1"/>
    </source>
</evidence>
<dbReference type="InterPro" id="IPR036691">
    <property type="entry name" value="Endo/exonu/phosph_ase_sf"/>
</dbReference>
<dbReference type="GO" id="GO:0003824">
    <property type="term" value="F:catalytic activity"/>
    <property type="evidence" value="ECO:0007669"/>
    <property type="project" value="InterPro"/>
</dbReference>
<dbReference type="GO" id="GO:0005783">
    <property type="term" value="C:endoplasmic reticulum"/>
    <property type="evidence" value="ECO:0007669"/>
    <property type="project" value="TreeGrafter"/>
</dbReference>
<proteinExistence type="predicted"/>
<dbReference type="InterPro" id="IPR051916">
    <property type="entry name" value="GPI-anchor_lipid_remodeler"/>
</dbReference>
<feature type="domain" description="Endonuclease/exonuclease/phosphatase" evidence="2">
    <location>
        <begin position="160"/>
        <end position="389"/>
    </location>
</feature>
<reference evidence="3" key="1">
    <citation type="submission" date="2023-04" db="EMBL/GenBank/DDBJ databases">
        <authorList>
            <person name="Vijverberg K."/>
            <person name="Xiong W."/>
            <person name="Schranz E."/>
        </authorList>
    </citation>
    <scope>NUCLEOTIDE SEQUENCE</scope>
</reference>
<dbReference type="FunFam" id="3.60.10.10:FF:000045">
    <property type="entry name" value="Endonuclease/exonuclease/phosphatase family protein"/>
    <property type="match status" value="1"/>
</dbReference>
<dbReference type="PANTHER" id="PTHR14859">
    <property type="entry name" value="CALCOFLUOR WHITE HYPERSENSITIVE PROTEIN PRECURSOR"/>
    <property type="match status" value="1"/>
</dbReference>
<accession>A0AA35Z9V0</accession>
<protein>
    <recommendedName>
        <fullName evidence="2">Endonuclease/exonuclease/phosphatase domain-containing protein</fullName>
    </recommendedName>
</protein>
<organism evidence="3 4">
    <name type="scientific">Lactuca saligna</name>
    <name type="common">Willowleaf lettuce</name>
    <dbReference type="NCBI Taxonomy" id="75948"/>
    <lineage>
        <taxon>Eukaryota</taxon>
        <taxon>Viridiplantae</taxon>
        <taxon>Streptophyta</taxon>
        <taxon>Embryophyta</taxon>
        <taxon>Tracheophyta</taxon>
        <taxon>Spermatophyta</taxon>
        <taxon>Magnoliopsida</taxon>
        <taxon>eudicotyledons</taxon>
        <taxon>Gunneridae</taxon>
        <taxon>Pentapetalae</taxon>
        <taxon>asterids</taxon>
        <taxon>campanulids</taxon>
        <taxon>Asterales</taxon>
        <taxon>Asteraceae</taxon>
        <taxon>Cichorioideae</taxon>
        <taxon>Cichorieae</taxon>
        <taxon>Lactucinae</taxon>
        <taxon>Lactuca</taxon>
    </lineage>
</organism>
<evidence type="ECO:0000313" key="4">
    <source>
        <dbReference type="Proteomes" id="UP001177003"/>
    </source>
</evidence>
<feature type="compositionally biased region" description="Polar residues" evidence="1">
    <location>
        <begin position="39"/>
        <end position="54"/>
    </location>
</feature>
<feature type="region of interest" description="Disordered" evidence="1">
    <location>
        <begin position="39"/>
        <end position="58"/>
    </location>
</feature>